<evidence type="ECO:0000313" key="9">
    <source>
        <dbReference type="EnsemblMetazoa" id="AEPI003246-PA"/>
    </source>
</evidence>
<dbReference type="GO" id="GO:0004838">
    <property type="term" value="F:L-tyrosine-2-oxoglutarate transaminase activity"/>
    <property type="evidence" value="ECO:0007669"/>
    <property type="project" value="UniProtKB-UniRule"/>
</dbReference>
<keyword evidence="10" id="KW-1185">Reference proteome</keyword>
<dbReference type="PIRSF" id="PIRSF000517">
    <property type="entry name" value="Tyr_transaminase"/>
    <property type="match status" value="1"/>
</dbReference>
<dbReference type="SUPFAM" id="SSF53383">
    <property type="entry name" value="PLP-dependent transferases"/>
    <property type="match status" value="1"/>
</dbReference>
<dbReference type="STRING" id="199890.A0A182P8J3"/>
<dbReference type="PANTHER" id="PTHR45744">
    <property type="entry name" value="TYROSINE AMINOTRANSFERASE"/>
    <property type="match status" value="1"/>
</dbReference>
<feature type="domain" description="Aminotransferase class I/classII large" evidence="8">
    <location>
        <begin position="58"/>
        <end position="331"/>
    </location>
</feature>
<dbReference type="EC" id="2.6.1.5" evidence="6"/>
<dbReference type="AlphaFoldDB" id="A0A182P8J3"/>
<evidence type="ECO:0000313" key="10">
    <source>
        <dbReference type="Proteomes" id="UP000075885"/>
    </source>
</evidence>
<dbReference type="UniPathway" id="UPA00139">
    <property type="reaction ID" value="UER00338"/>
</dbReference>
<dbReference type="EnsemblMetazoa" id="AEPI003246-RA">
    <property type="protein sequence ID" value="AEPI003246-PA"/>
    <property type="gene ID" value="AEPI003246"/>
</dbReference>
<dbReference type="InterPro" id="IPR015422">
    <property type="entry name" value="PyrdxlP-dep_Trfase_small"/>
</dbReference>
<dbReference type="PROSITE" id="PS00105">
    <property type="entry name" value="AA_TRANSFER_CLASS_1"/>
    <property type="match status" value="1"/>
</dbReference>
<comment type="cofactor">
    <cofactor evidence="1 6 7">
        <name>pyridoxal 5'-phosphate</name>
        <dbReference type="ChEBI" id="CHEBI:597326"/>
    </cofactor>
</comment>
<evidence type="ECO:0000256" key="3">
    <source>
        <dbReference type="ARBA" id="ARBA00022576"/>
    </source>
</evidence>
<name>A0A182P8J3_9DIPT</name>
<reference evidence="10" key="1">
    <citation type="submission" date="2013-03" db="EMBL/GenBank/DDBJ databases">
        <title>The Genome Sequence of Anopheles epiroticus epiroticus2.</title>
        <authorList>
            <consortium name="The Broad Institute Genomics Platform"/>
            <person name="Neafsey D.E."/>
            <person name="Howell P."/>
            <person name="Walker B."/>
            <person name="Young S.K."/>
            <person name="Zeng Q."/>
            <person name="Gargeya S."/>
            <person name="Fitzgerald M."/>
            <person name="Haas B."/>
            <person name="Abouelleil A."/>
            <person name="Allen A.W."/>
            <person name="Alvarado L."/>
            <person name="Arachchi H.M."/>
            <person name="Berlin A.M."/>
            <person name="Chapman S.B."/>
            <person name="Gainer-Dewar J."/>
            <person name="Goldberg J."/>
            <person name="Griggs A."/>
            <person name="Gujja S."/>
            <person name="Hansen M."/>
            <person name="Howarth C."/>
            <person name="Imamovic A."/>
            <person name="Ireland A."/>
            <person name="Larimer J."/>
            <person name="McCowan C."/>
            <person name="Murphy C."/>
            <person name="Pearson M."/>
            <person name="Poon T.W."/>
            <person name="Priest M."/>
            <person name="Roberts A."/>
            <person name="Saif S."/>
            <person name="Shea T."/>
            <person name="Sisk P."/>
            <person name="Sykes S."/>
            <person name="Wortman J."/>
            <person name="Nusbaum C."/>
            <person name="Birren B."/>
        </authorList>
    </citation>
    <scope>NUCLEOTIDE SEQUENCE [LARGE SCALE GENOMIC DNA]</scope>
    <source>
        <strain evidence="10">Epiroticus2</strain>
    </source>
</reference>
<organism evidence="9 10">
    <name type="scientific">Anopheles epiroticus</name>
    <dbReference type="NCBI Taxonomy" id="199890"/>
    <lineage>
        <taxon>Eukaryota</taxon>
        <taxon>Metazoa</taxon>
        <taxon>Ecdysozoa</taxon>
        <taxon>Arthropoda</taxon>
        <taxon>Hexapoda</taxon>
        <taxon>Insecta</taxon>
        <taxon>Pterygota</taxon>
        <taxon>Neoptera</taxon>
        <taxon>Endopterygota</taxon>
        <taxon>Diptera</taxon>
        <taxon>Nematocera</taxon>
        <taxon>Culicoidea</taxon>
        <taxon>Culicidae</taxon>
        <taxon>Anophelinae</taxon>
        <taxon>Anopheles</taxon>
    </lineage>
</organism>
<evidence type="ECO:0000256" key="6">
    <source>
        <dbReference type="PIRNR" id="PIRNR000517"/>
    </source>
</evidence>
<dbReference type="GO" id="GO:0006559">
    <property type="term" value="P:L-phenylalanine catabolic process"/>
    <property type="evidence" value="ECO:0007669"/>
    <property type="project" value="UniProtKB-UniRule"/>
</dbReference>
<dbReference type="NCBIfam" id="TIGR01265">
    <property type="entry name" value="tyr_nico_aTase"/>
    <property type="match status" value="1"/>
</dbReference>
<dbReference type="Pfam" id="PF00155">
    <property type="entry name" value="Aminotran_1_2"/>
    <property type="match status" value="1"/>
</dbReference>
<evidence type="ECO:0000256" key="7">
    <source>
        <dbReference type="PIRSR" id="PIRSR000517-1"/>
    </source>
</evidence>
<dbReference type="GO" id="GO:0030170">
    <property type="term" value="F:pyridoxal phosphate binding"/>
    <property type="evidence" value="ECO:0007669"/>
    <property type="project" value="InterPro"/>
</dbReference>
<dbReference type="InterPro" id="IPR004838">
    <property type="entry name" value="NHTrfase_class1_PyrdxlP-BS"/>
</dbReference>
<comment type="similarity">
    <text evidence="2 6">Belongs to the class-I pyridoxal-phosphate-dependent aminotransferase family.</text>
</comment>
<protein>
    <recommendedName>
        <fullName evidence="6">Tyrosine aminotransferase</fullName>
        <shortName evidence="6">TAT</shortName>
        <ecNumber evidence="6">2.6.1.5</ecNumber>
    </recommendedName>
</protein>
<dbReference type="InterPro" id="IPR015424">
    <property type="entry name" value="PyrdxlP-dep_Trfase"/>
</dbReference>
<evidence type="ECO:0000256" key="5">
    <source>
        <dbReference type="ARBA" id="ARBA00022898"/>
    </source>
</evidence>
<sequence>MKDLVDLPTTLHQLNTQRPIKSKRNRWNVAISEFARLTHNPIRAIVEELNIQPNPSKPLIALSIGDPTTFGNLKPSPETVDAVRQAIEDGSGNGYAPANGHLEAREAVARYVQHQGAVTPNDVILCSGCSSSLDLCISVLGGPGKNILIPKPGFSIYRTLAEGFGIECRTYDLLPERNWEADLVQLEQLIDEQTCALVVTNPGNPCGSVFSKAHLEAIVDIAERHFVPIIADEIYEHFVFPGHEFHAVSSLSNRVPVLSCGGLTKRFLVPGWRMGWIIVHDRDGVFAEVRRGLTNLSVRILGTNTLVQRALPAILDNTPKDFFDDLVATLHVRRGLTNLSVRILGTNTLVQRALPAILDNTPKDFFDDLVATLHRHAEVAYKGIKQIRGLNPIMPGGAMYMMVGIDVEHFPEFETDLRFVEALVAEQSVFCLPGLCFEYPNYFRLVLTVPEEMIVEAVKRLEEFCEQHYKQDNDILLQQQNGLLNQMTLLLRQYSTSGSSESVRITLASVR</sequence>
<dbReference type="PANTHER" id="PTHR45744:SF2">
    <property type="entry name" value="TYROSINE AMINOTRANSFERASE"/>
    <property type="match status" value="1"/>
</dbReference>
<keyword evidence="3" id="KW-0032">Aminotransferase</keyword>
<dbReference type="GO" id="GO:0006572">
    <property type="term" value="P:L-tyrosine catabolic process"/>
    <property type="evidence" value="ECO:0007669"/>
    <property type="project" value="TreeGrafter"/>
</dbReference>
<dbReference type="Gene3D" id="3.40.640.10">
    <property type="entry name" value="Type I PLP-dependent aspartate aminotransferase-like (Major domain)"/>
    <property type="match status" value="1"/>
</dbReference>
<dbReference type="InterPro" id="IPR004839">
    <property type="entry name" value="Aminotransferase_I/II_large"/>
</dbReference>
<evidence type="ECO:0000256" key="1">
    <source>
        <dbReference type="ARBA" id="ARBA00001933"/>
    </source>
</evidence>
<dbReference type="CDD" id="cd00609">
    <property type="entry name" value="AAT_like"/>
    <property type="match status" value="1"/>
</dbReference>
<dbReference type="InterPro" id="IPR005958">
    <property type="entry name" value="TyrNic_aminoTrfase"/>
</dbReference>
<comment type="catalytic activity">
    <reaction evidence="6">
        <text>L-tyrosine + 2-oxoglutarate = 3-(4-hydroxyphenyl)pyruvate + L-glutamate</text>
        <dbReference type="Rhea" id="RHEA:15093"/>
        <dbReference type="ChEBI" id="CHEBI:16810"/>
        <dbReference type="ChEBI" id="CHEBI:29985"/>
        <dbReference type="ChEBI" id="CHEBI:36242"/>
        <dbReference type="ChEBI" id="CHEBI:58315"/>
        <dbReference type="EC" id="2.6.1.5"/>
    </reaction>
</comment>
<dbReference type="Gene3D" id="3.90.1150.10">
    <property type="entry name" value="Aspartate Aminotransferase, domain 1"/>
    <property type="match status" value="1"/>
</dbReference>
<evidence type="ECO:0000256" key="2">
    <source>
        <dbReference type="ARBA" id="ARBA00007441"/>
    </source>
</evidence>
<dbReference type="InterPro" id="IPR015421">
    <property type="entry name" value="PyrdxlP-dep_Trfase_major"/>
</dbReference>
<feature type="modified residue" description="N6-(pyridoxal phosphate)lysine" evidence="7">
    <location>
        <position position="265"/>
    </location>
</feature>
<evidence type="ECO:0000259" key="8">
    <source>
        <dbReference type="Pfam" id="PF00155"/>
    </source>
</evidence>
<keyword evidence="5 6" id="KW-0663">Pyridoxal phosphate</keyword>
<proteinExistence type="inferred from homology"/>
<comment type="function">
    <text evidence="6">Transaminase involved in tyrosine breakdown. Converts tyrosine to p-hydroxyphenylpyruvate.</text>
</comment>
<comment type="subunit">
    <text evidence="6">Homodimer.</text>
</comment>
<accession>A0A182P8J3</accession>
<reference evidence="9" key="2">
    <citation type="submission" date="2020-05" db="UniProtKB">
        <authorList>
            <consortium name="EnsemblMetazoa"/>
        </authorList>
    </citation>
    <scope>IDENTIFICATION</scope>
    <source>
        <strain evidence="9">Epiroticus2</strain>
    </source>
</reference>
<dbReference type="VEuPathDB" id="VectorBase:AEPI003246"/>
<keyword evidence="4" id="KW-0808">Transferase</keyword>
<comment type="pathway">
    <text evidence="6">Amino-acid degradation; L-phenylalanine degradation; acetoacetate and fumarate from L-phenylalanine: step 2/6.</text>
</comment>
<evidence type="ECO:0000256" key="4">
    <source>
        <dbReference type="ARBA" id="ARBA00022679"/>
    </source>
</evidence>
<dbReference type="Proteomes" id="UP000075885">
    <property type="component" value="Unassembled WGS sequence"/>
</dbReference>